<dbReference type="SUPFAM" id="SSF52540">
    <property type="entry name" value="P-loop containing nucleoside triphosphate hydrolases"/>
    <property type="match status" value="1"/>
</dbReference>
<evidence type="ECO:0000313" key="8">
    <source>
        <dbReference type="EMBL" id="OWA51478.1"/>
    </source>
</evidence>
<dbReference type="PRINTS" id="PR00449">
    <property type="entry name" value="RASTRNSFRMNG"/>
</dbReference>
<evidence type="ECO:0000256" key="3">
    <source>
        <dbReference type="ARBA" id="ARBA00022481"/>
    </source>
</evidence>
<protein>
    <submittedName>
        <fullName evidence="8">Uncharacterized protein</fullName>
    </submittedName>
</protein>
<dbReference type="AlphaFoldDB" id="A0A9X6NE46"/>
<evidence type="ECO:0000256" key="1">
    <source>
        <dbReference type="ARBA" id="ARBA00004193"/>
    </source>
</evidence>
<keyword evidence="6" id="KW-0449">Lipoprotein</keyword>
<feature type="region of interest" description="Disordered" evidence="7">
    <location>
        <begin position="1"/>
        <end position="20"/>
    </location>
</feature>
<evidence type="ECO:0000256" key="7">
    <source>
        <dbReference type="SAM" id="MobiDB-lite"/>
    </source>
</evidence>
<dbReference type="Proteomes" id="UP000192578">
    <property type="component" value="Unassembled WGS sequence"/>
</dbReference>
<accession>A0A9X6NE46</accession>
<dbReference type="InterPro" id="IPR052236">
    <property type="entry name" value="Small_GTPase_RasD"/>
</dbReference>
<evidence type="ECO:0000256" key="6">
    <source>
        <dbReference type="ARBA" id="ARBA00023288"/>
    </source>
</evidence>
<dbReference type="GO" id="GO:0005525">
    <property type="term" value="F:GTP binding"/>
    <property type="evidence" value="ECO:0007669"/>
    <property type="project" value="UniProtKB-KW"/>
</dbReference>
<organism evidence="8 9">
    <name type="scientific">Hypsibius exemplaris</name>
    <name type="common">Freshwater tardigrade</name>
    <dbReference type="NCBI Taxonomy" id="2072580"/>
    <lineage>
        <taxon>Eukaryota</taxon>
        <taxon>Metazoa</taxon>
        <taxon>Ecdysozoa</taxon>
        <taxon>Tardigrada</taxon>
        <taxon>Eutardigrada</taxon>
        <taxon>Parachela</taxon>
        <taxon>Hypsibioidea</taxon>
        <taxon>Hypsibiidae</taxon>
        <taxon>Hypsibius</taxon>
    </lineage>
</organism>
<evidence type="ECO:0000256" key="2">
    <source>
        <dbReference type="ARBA" id="ARBA00022475"/>
    </source>
</evidence>
<keyword evidence="2" id="KW-1003">Cell membrane</keyword>
<dbReference type="Pfam" id="PF00071">
    <property type="entry name" value="Ras"/>
    <property type="match status" value="1"/>
</dbReference>
<name>A0A9X6NE46_HYPEX</name>
<evidence type="ECO:0000256" key="4">
    <source>
        <dbReference type="ARBA" id="ARBA00023134"/>
    </source>
</evidence>
<keyword evidence="9" id="KW-1185">Reference proteome</keyword>
<gene>
    <name evidence="8" type="ORF">BV898_15959</name>
</gene>
<keyword evidence="5" id="KW-0472">Membrane</keyword>
<dbReference type="PANTHER" id="PTHR46149:SF7">
    <property type="entry name" value="GTP-BINDING PROTEIN DI-RAS2"/>
    <property type="match status" value="1"/>
</dbReference>
<dbReference type="GO" id="GO:0005886">
    <property type="term" value="C:plasma membrane"/>
    <property type="evidence" value="ECO:0007669"/>
    <property type="project" value="UniProtKB-SubCell"/>
</dbReference>
<keyword evidence="4" id="KW-0342">GTP-binding</keyword>
<dbReference type="Gene3D" id="3.40.50.300">
    <property type="entry name" value="P-loop containing nucleotide triphosphate hydrolases"/>
    <property type="match status" value="1"/>
</dbReference>
<sequence>MPLHQSRSHSSSENEGSFRLPKRLQRKLSTTCVPDILAPKDQQRRVTVLGAGNTGKSAIITQFLYERTSEVECDFNDLDVCGIHSIVLHIVRSCVVKGSRNGYKKTVDEIHRAEYEVSGQNLTLEILDTSGYYQFPAMRELAIRKSDAFYPGLQRGQ</sequence>
<dbReference type="InterPro" id="IPR027417">
    <property type="entry name" value="P-loop_NTPase"/>
</dbReference>
<dbReference type="OrthoDB" id="265044at2759"/>
<keyword evidence="4" id="KW-0547">Nucleotide-binding</keyword>
<dbReference type="EMBL" id="MTYJ01000228">
    <property type="protein sequence ID" value="OWA51478.1"/>
    <property type="molecule type" value="Genomic_DNA"/>
</dbReference>
<dbReference type="PANTHER" id="PTHR46149">
    <property type="entry name" value="MIP08469P"/>
    <property type="match status" value="1"/>
</dbReference>
<evidence type="ECO:0000313" key="9">
    <source>
        <dbReference type="Proteomes" id="UP000192578"/>
    </source>
</evidence>
<dbReference type="GO" id="GO:0003924">
    <property type="term" value="F:GTPase activity"/>
    <property type="evidence" value="ECO:0007669"/>
    <property type="project" value="InterPro"/>
</dbReference>
<proteinExistence type="predicted"/>
<keyword evidence="3" id="KW-0488">Methylation</keyword>
<reference evidence="9" key="1">
    <citation type="submission" date="2017-01" db="EMBL/GenBank/DDBJ databases">
        <title>Comparative genomics of anhydrobiosis in the tardigrade Hypsibius dujardini.</title>
        <authorList>
            <person name="Yoshida Y."/>
            <person name="Koutsovoulos G."/>
            <person name="Laetsch D."/>
            <person name="Stevens L."/>
            <person name="Kumar S."/>
            <person name="Horikawa D."/>
            <person name="Ishino K."/>
            <person name="Komine S."/>
            <person name="Tomita M."/>
            <person name="Blaxter M."/>
            <person name="Arakawa K."/>
        </authorList>
    </citation>
    <scope>NUCLEOTIDE SEQUENCE [LARGE SCALE GENOMIC DNA]</scope>
    <source>
        <strain evidence="9">Z151</strain>
    </source>
</reference>
<comment type="subcellular location">
    <subcellularLocation>
        <location evidence="1">Cell membrane</location>
        <topology evidence="1">Lipid-anchor</topology>
    </subcellularLocation>
</comment>
<feature type="compositionally biased region" description="Low complexity" evidence="7">
    <location>
        <begin position="8"/>
        <end position="17"/>
    </location>
</feature>
<comment type="caution">
    <text evidence="8">The sequence shown here is derived from an EMBL/GenBank/DDBJ whole genome shotgun (WGS) entry which is preliminary data.</text>
</comment>
<evidence type="ECO:0000256" key="5">
    <source>
        <dbReference type="ARBA" id="ARBA00023136"/>
    </source>
</evidence>
<dbReference type="InterPro" id="IPR001806">
    <property type="entry name" value="Small_GTPase"/>
</dbReference>